<protein>
    <submittedName>
        <fullName evidence="2">Uncharacterized protein</fullName>
    </submittedName>
</protein>
<comment type="caution">
    <text evidence="2">The sequence shown here is derived from an EMBL/GenBank/DDBJ whole genome shotgun (WGS) entry which is preliminary data.</text>
</comment>
<keyword evidence="1" id="KW-1133">Transmembrane helix</keyword>
<evidence type="ECO:0000256" key="1">
    <source>
        <dbReference type="SAM" id="Phobius"/>
    </source>
</evidence>
<feature type="transmembrane region" description="Helical" evidence="1">
    <location>
        <begin position="24"/>
        <end position="43"/>
    </location>
</feature>
<reference evidence="2 3" key="1">
    <citation type="submission" date="2018-01" db="EMBL/GenBank/DDBJ databases">
        <title>Saezia sanguinis gen. nov., sp. nov., in the order Burkholderiales isolated from human blood.</title>
        <authorList>
            <person name="Medina-Pascual M.J."/>
            <person name="Valdezate S."/>
            <person name="Monzon S."/>
            <person name="Cuesta I."/>
            <person name="Carrasco G."/>
            <person name="Villalon P."/>
            <person name="Saez-Nieto J.A."/>
        </authorList>
    </citation>
    <scope>NUCLEOTIDE SEQUENCE [LARGE SCALE GENOMIC DNA]</scope>
    <source>
        <strain evidence="2 3">CNM695-12</strain>
    </source>
</reference>
<sequence length="46" mass="5147">MIELLPELLSKKNRTEPLGKAGTFFFKLMLVLAALLVIGMVVLKFI</sequence>
<accession>A0A433SBL8</accession>
<evidence type="ECO:0000313" key="2">
    <source>
        <dbReference type="EMBL" id="RUS66099.1"/>
    </source>
</evidence>
<keyword evidence="1" id="KW-0472">Membrane</keyword>
<keyword evidence="3" id="KW-1185">Reference proteome</keyword>
<dbReference type="EMBL" id="PQSP01000006">
    <property type="protein sequence ID" value="RUS66099.1"/>
    <property type="molecule type" value="Genomic_DNA"/>
</dbReference>
<proteinExistence type="predicted"/>
<keyword evidence="1" id="KW-0812">Transmembrane</keyword>
<evidence type="ECO:0000313" key="3">
    <source>
        <dbReference type="Proteomes" id="UP000286947"/>
    </source>
</evidence>
<name>A0A433SBL8_9BURK</name>
<dbReference type="RefSeq" id="WP_162615325.1">
    <property type="nucleotide sequence ID" value="NZ_CAWUGC010000019.1"/>
</dbReference>
<dbReference type="Proteomes" id="UP000286947">
    <property type="component" value="Unassembled WGS sequence"/>
</dbReference>
<gene>
    <name evidence="2" type="ORF">CUZ56_02177</name>
</gene>
<organism evidence="2 3">
    <name type="scientific">Saezia sanguinis</name>
    <dbReference type="NCBI Taxonomy" id="1965230"/>
    <lineage>
        <taxon>Bacteria</taxon>
        <taxon>Pseudomonadati</taxon>
        <taxon>Pseudomonadota</taxon>
        <taxon>Betaproteobacteria</taxon>
        <taxon>Burkholderiales</taxon>
        <taxon>Saeziaceae</taxon>
        <taxon>Saezia</taxon>
    </lineage>
</organism>
<dbReference type="AlphaFoldDB" id="A0A433SBL8"/>